<dbReference type="Pfam" id="PF08241">
    <property type="entry name" value="Methyltransf_11"/>
    <property type="match status" value="1"/>
</dbReference>
<dbReference type="AlphaFoldDB" id="A0A9D5QC78"/>
<dbReference type="SUPFAM" id="SSF53335">
    <property type="entry name" value="S-adenosyl-L-methionine-dependent methyltransferases"/>
    <property type="match status" value="1"/>
</dbReference>
<evidence type="ECO:0000313" key="2">
    <source>
        <dbReference type="EMBL" id="MBD3364244.1"/>
    </source>
</evidence>
<keyword evidence="2" id="KW-0808">Transferase</keyword>
<comment type="caution">
    <text evidence="2">The sequence shown here is derived from an EMBL/GenBank/DDBJ whole genome shotgun (WGS) entry which is preliminary data.</text>
</comment>
<keyword evidence="2" id="KW-0489">Methyltransferase</keyword>
<dbReference type="PANTHER" id="PTHR43591">
    <property type="entry name" value="METHYLTRANSFERASE"/>
    <property type="match status" value="1"/>
</dbReference>
<gene>
    <name evidence="2" type="ORF">GF359_03420</name>
</gene>
<dbReference type="Proteomes" id="UP000630660">
    <property type="component" value="Unassembled WGS sequence"/>
</dbReference>
<dbReference type="Gene3D" id="3.40.50.150">
    <property type="entry name" value="Vaccinia Virus protein VP39"/>
    <property type="match status" value="1"/>
</dbReference>
<dbReference type="GO" id="GO:0032259">
    <property type="term" value="P:methylation"/>
    <property type="evidence" value="ECO:0007669"/>
    <property type="project" value="UniProtKB-KW"/>
</dbReference>
<organism evidence="2 3">
    <name type="scientific">candidate division WOR-3 bacterium</name>
    <dbReference type="NCBI Taxonomy" id="2052148"/>
    <lineage>
        <taxon>Bacteria</taxon>
        <taxon>Bacteria division WOR-3</taxon>
    </lineage>
</organism>
<accession>A0A9D5QC78</accession>
<proteinExistence type="predicted"/>
<protein>
    <submittedName>
        <fullName evidence="2">Methyltransferase domain-containing protein</fullName>
    </submittedName>
</protein>
<dbReference type="CDD" id="cd02440">
    <property type="entry name" value="AdoMet_MTases"/>
    <property type="match status" value="1"/>
</dbReference>
<evidence type="ECO:0000313" key="3">
    <source>
        <dbReference type="Proteomes" id="UP000630660"/>
    </source>
</evidence>
<evidence type="ECO:0000259" key="1">
    <source>
        <dbReference type="Pfam" id="PF08241"/>
    </source>
</evidence>
<dbReference type="PANTHER" id="PTHR43591:SF24">
    <property type="entry name" value="2-METHOXY-6-POLYPRENYL-1,4-BENZOQUINOL METHYLASE, MITOCHONDRIAL"/>
    <property type="match status" value="1"/>
</dbReference>
<feature type="domain" description="Methyltransferase type 11" evidence="1">
    <location>
        <begin position="72"/>
        <end position="167"/>
    </location>
</feature>
<sequence length="241" mass="26926">MVWVIVILAVIAVVCVVSIEIKVRHKPSLEGIEDASAVKAYDRLSQMPQFAAMRGIFVNELKRHNPSGILADVGCGPGYLLNVLASRFPHLNLLGVDISREILAKARDNLTSFANIDFKLAGSQGLPFAANSLDFVVSTLSLHHWSEPSASFREFHRVLRPEGQFLIFDLRRNPPILFHLLMRVITPLVVPRVLTRIAEPLGSLLASFTPAEVEDIIKGTPFREFEVKKGFFWLFAWGRKG</sequence>
<dbReference type="EMBL" id="WJKJ01000107">
    <property type="protein sequence ID" value="MBD3364244.1"/>
    <property type="molecule type" value="Genomic_DNA"/>
</dbReference>
<name>A0A9D5QC78_UNCW3</name>
<dbReference type="InterPro" id="IPR029063">
    <property type="entry name" value="SAM-dependent_MTases_sf"/>
</dbReference>
<reference evidence="2" key="1">
    <citation type="submission" date="2019-11" db="EMBL/GenBank/DDBJ databases">
        <title>Microbial mats filling the niche in hypersaline microbial mats.</title>
        <authorList>
            <person name="Wong H.L."/>
            <person name="Macleod F.I."/>
            <person name="White R.A. III"/>
            <person name="Burns B.P."/>
        </authorList>
    </citation>
    <scope>NUCLEOTIDE SEQUENCE</scope>
    <source>
        <strain evidence="2">Bin_327</strain>
    </source>
</reference>
<dbReference type="GO" id="GO:0008757">
    <property type="term" value="F:S-adenosylmethionine-dependent methyltransferase activity"/>
    <property type="evidence" value="ECO:0007669"/>
    <property type="project" value="InterPro"/>
</dbReference>
<dbReference type="InterPro" id="IPR013216">
    <property type="entry name" value="Methyltransf_11"/>
</dbReference>